<feature type="domain" description="EamA" evidence="7">
    <location>
        <begin position="7"/>
        <end position="138"/>
    </location>
</feature>
<feature type="transmembrane region" description="Helical" evidence="6">
    <location>
        <begin position="148"/>
        <end position="165"/>
    </location>
</feature>
<dbReference type="RefSeq" id="WP_123040350.1">
    <property type="nucleotide sequence ID" value="NZ_CP033433.1"/>
</dbReference>
<reference evidence="8 9" key="1">
    <citation type="submission" date="2018-10" db="EMBL/GenBank/DDBJ databases">
        <title>Genome Sequence of Cohnella sp.</title>
        <authorList>
            <person name="Srinivasan S."/>
            <person name="Kim M.K."/>
        </authorList>
    </citation>
    <scope>NUCLEOTIDE SEQUENCE [LARGE SCALE GENOMIC DNA]</scope>
    <source>
        <strain evidence="8 9">18JY8-7</strain>
    </source>
</reference>
<evidence type="ECO:0000256" key="6">
    <source>
        <dbReference type="SAM" id="Phobius"/>
    </source>
</evidence>
<name>A0A3G3JVM0_9BACL</name>
<dbReference type="EMBL" id="CP033433">
    <property type="protein sequence ID" value="AYQ72290.1"/>
    <property type="molecule type" value="Genomic_DNA"/>
</dbReference>
<dbReference type="InterPro" id="IPR037185">
    <property type="entry name" value="EmrE-like"/>
</dbReference>
<feature type="transmembrane region" description="Helical" evidence="6">
    <location>
        <begin position="177"/>
        <end position="195"/>
    </location>
</feature>
<dbReference type="KEGG" id="coh:EAV92_06735"/>
<protein>
    <submittedName>
        <fullName evidence="8">DMT family transporter</fullName>
    </submittedName>
</protein>
<evidence type="ECO:0000256" key="4">
    <source>
        <dbReference type="ARBA" id="ARBA00022989"/>
    </source>
</evidence>
<feature type="domain" description="EamA" evidence="7">
    <location>
        <begin position="148"/>
        <end position="280"/>
    </location>
</feature>
<feature type="transmembrane region" description="Helical" evidence="6">
    <location>
        <begin position="201"/>
        <end position="228"/>
    </location>
</feature>
<dbReference type="Proteomes" id="UP000269097">
    <property type="component" value="Chromosome"/>
</dbReference>
<keyword evidence="4 6" id="KW-1133">Transmembrane helix</keyword>
<keyword evidence="9" id="KW-1185">Reference proteome</keyword>
<dbReference type="PANTHER" id="PTHR32322:SF2">
    <property type="entry name" value="EAMA DOMAIN-CONTAINING PROTEIN"/>
    <property type="match status" value="1"/>
</dbReference>
<dbReference type="InterPro" id="IPR000620">
    <property type="entry name" value="EamA_dom"/>
</dbReference>
<evidence type="ECO:0000259" key="7">
    <source>
        <dbReference type="Pfam" id="PF00892"/>
    </source>
</evidence>
<feature type="transmembrane region" description="Helical" evidence="6">
    <location>
        <begin position="7"/>
        <end position="28"/>
    </location>
</feature>
<feature type="transmembrane region" description="Helical" evidence="6">
    <location>
        <begin position="97"/>
        <end position="117"/>
    </location>
</feature>
<sequence length="294" mass="31221">MNRFKYYALVMATTCLMGVAFPVGKMGLAYAPPFLLMAVRFLLAGGALALFAARKGTGGIRGERRWLKAAVIGLLQSAGVMGCAYYSMHWISSGESAILTSAAPLLVIVLGSLLNGAAYRSRQWLGVAVGFAGVALTFGFHVGFVPGTYIGFAGAVCFAFATLLVNRWGAGFDSTVLAAYQMLFGGVFLLLLSFLTEPLRFALSISSVVVLLWLAIMCSIVQFTLWFYLLRHSDPGKTSVFLFLVPVFGVLSSWLLLGEKVGGAVAAGAALICFGIYLVNGGQRRRQPAGLQAG</sequence>
<evidence type="ECO:0000256" key="3">
    <source>
        <dbReference type="ARBA" id="ARBA00022692"/>
    </source>
</evidence>
<keyword evidence="5 6" id="KW-0472">Membrane</keyword>
<evidence type="ECO:0000313" key="8">
    <source>
        <dbReference type="EMBL" id="AYQ72290.1"/>
    </source>
</evidence>
<dbReference type="InterPro" id="IPR050638">
    <property type="entry name" value="AA-Vitamin_Transporters"/>
</dbReference>
<accession>A0A3G3JVM0</accession>
<dbReference type="GO" id="GO:0016020">
    <property type="term" value="C:membrane"/>
    <property type="evidence" value="ECO:0007669"/>
    <property type="project" value="UniProtKB-SubCell"/>
</dbReference>
<gene>
    <name evidence="8" type="ORF">EAV92_06735</name>
</gene>
<feature type="transmembrane region" description="Helical" evidence="6">
    <location>
        <begin position="263"/>
        <end position="279"/>
    </location>
</feature>
<organism evidence="8 9">
    <name type="scientific">Cohnella candidum</name>
    <dbReference type="NCBI Taxonomy" id="2674991"/>
    <lineage>
        <taxon>Bacteria</taxon>
        <taxon>Bacillati</taxon>
        <taxon>Bacillota</taxon>
        <taxon>Bacilli</taxon>
        <taxon>Bacillales</taxon>
        <taxon>Paenibacillaceae</taxon>
        <taxon>Cohnella</taxon>
    </lineage>
</organism>
<feature type="transmembrane region" description="Helical" evidence="6">
    <location>
        <begin position="240"/>
        <end position="257"/>
    </location>
</feature>
<feature type="transmembrane region" description="Helical" evidence="6">
    <location>
        <begin position="66"/>
        <end position="91"/>
    </location>
</feature>
<proteinExistence type="inferred from homology"/>
<keyword evidence="3 6" id="KW-0812">Transmembrane</keyword>
<evidence type="ECO:0000256" key="2">
    <source>
        <dbReference type="ARBA" id="ARBA00007362"/>
    </source>
</evidence>
<comment type="subcellular location">
    <subcellularLocation>
        <location evidence="1">Endomembrane system</location>
        <topology evidence="1">Multi-pass membrane protein</topology>
    </subcellularLocation>
</comment>
<feature type="transmembrane region" description="Helical" evidence="6">
    <location>
        <begin position="34"/>
        <end position="54"/>
    </location>
</feature>
<comment type="similarity">
    <text evidence="2">Belongs to the EamA transporter family.</text>
</comment>
<dbReference type="AlphaFoldDB" id="A0A3G3JVM0"/>
<feature type="transmembrane region" description="Helical" evidence="6">
    <location>
        <begin position="124"/>
        <end position="142"/>
    </location>
</feature>
<dbReference type="PANTHER" id="PTHR32322">
    <property type="entry name" value="INNER MEMBRANE TRANSPORTER"/>
    <property type="match status" value="1"/>
</dbReference>
<dbReference type="Pfam" id="PF00892">
    <property type="entry name" value="EamA"/>
    <property type="match status" value="2"/>
</dbReference>
<evidence type="ECO:0000256" key="5">
    <source>
        <dbReference type="ARBA" id="ARBA00023136"/>
    </source>
</evidence>
<dbReference type="SUPFAM" id="SSF103481">
    <property type="entry name" value="Multidrug resistance efflux transporter EmrE"/>
    <property type="match status" value="2"/>
</dbReference>
<evidence type="ECO:0000313" key="9">
    <source>
        <dbReference type="Proteomes" id="UP000269097"/>
    </source>
</evidence>
<evidence type="ECO:0000256" key="1">
    <source>
        <dbReference type="ARBA" id="ARBA00004127"/>
    </source>
</evidence>